<dbReference type="Proteomes" id="UP000075635">
    <property type="component" value="Unassembled WGS sequence"/>
</dbReference>
<comment type="caution">
    <text evidence="2">The sequence shown here is derived from an EMBL/GenBank/DDBJ whole genome shotgun (WGS) entry which is preliminary data.</text>
</comment>
<name>A0A150RJ58_SORCE</name>
<evidence type="ECO:0000256" key="1">
    <source>
        <dbReference type="SAM" id="MobiDB-lite"/>
    </source>
</evidence>
<accession>A0A150RJ58</accession>
<reference evidence="2 3" key="1">
    <citation type="submission" date="2014-02" db="EMBL/GenBank/DDBJ databases">
        <title>The small core and large imbalanced accessory genome model reveals a collaborative survival strategy of Sorangium cellulosum strains in nature.</title>
        <authorList>
            <person name="Han K."/>
            <person name="Peng R."/>
            <person name="Blom J."/>
            <person name="Li Y.-Z."/>
        </authorList>
    </citation>
    <scope>NUCLEOTIDE SEQUENCE [LARGE SCALE GENOMIC DNA]</scope>
    <source>
        <strain evidence="2 3">So0011-07</strain>
    </source>
</reference>
<feature type="compositionally biased region" description="Low complexity" evidence="1">
    <location>
        <begin position="11"/>
        <end position="22"/>
    </location>
</feature>
<organism evidence="2 3">
    <name type="scientific">Sorangium cellulosum</name>
    <name type="common">Polyangium cellulosum</name>
    <dbReference type="NCBI Taxonomy" id="56"/>
    <lineage>
        <taxon>Bacteria</taxon>
        <taxon>Pseudomonadati</taxon>
        <taxon>Myxococcota</taxon>
        <taxon>Polyangia</taxon>
        <taxon>Polyangiales</taxon>
        <taxon>Polyangiaceae</taxon>
        <taxon>Sorangium</taxon>
    </lineage>
</organism>
<gene>
    <name evidence="2" type="ORF">BE17_49475</name>
</gene>
<dbReference type="AlphaFoldDB" id="A0A150RJ58"/>
<feature type="compositionally biased region" description="Basic and acidic residues" evidence="1">
    <location>
        <begin position="1"/>
        <end position="10"/>
    </location>
</feature>
<feature type="region of interest" description="Disordered" evidence="1">
    <location>
        <begin position="1"/>
        <end position="25"/>
    </location>
</feature>
<sequence>MGDGRLEQLARSRASARSSANRADGRERVAVLAPEDVRAEFDAAFKRFSQSLDVLLPDPSALPYVADARWLGKIRQAAARFRDAKIDIYDCGAKMRKLLEEAVAAAGA</sequence>
<evidence type="ECO:0000313" key="2">
    <source>
        <dbReference type="EMBL" id="KYF80334.1"/>
    </source>
</evidence>
<protein>
    <submittedName>
        <fullName evidence="2">Uncharacterized protein</fullName>
    </submittedName>
</protein>
<proteinExistence type="predicted"/>
<evidence type="ECO:0000313" key="3">
    <source>
        <dbReference type="Proteomes" id="UP000075635"/>
    </source>
</evidence>
<dbReference type="EMBL" id="JEMB01002546">
    <property type="protein sequence ID" value="KYF80334.1"/>
    <property type="molecule type" value="Genomic_DNA"/>
</dbReference>